<name>A0ABY7E5Y7_MYAAR</name>
<keyword evidence="1" id="KW-0472">Membrane</keyword>
<evidence type="ECO:0008006" key="4">
    <source>
        <dbReference type="Google" id="ProtNLM"/>
    </source>
</evidence>
<keyword evidence="1" id="KW-1133">Transmembrane helix</keyword>
<sequence length="147" mass="17168">MDKRLIYHLVTLSQPARRRVLGNHLELFIVWAEWIYTISSEQNTTLDVVENMSLRYIFWFILNCCIVNTGLLYQEAATRRTYEPKFHVNVRLPGGKTTCKYQSRSLKTCNIPRVVYGCAVCMVHLCKECHILYQEAVRAQRSAPAWP</sequence>
<dbReference type="EMBL" id="CP111016">
    <property type="protein sequence ID" value="WAR04589.1"/>
    <property type="molecule type" value="Genomic_DNA"/>
</dbReference>
<gene>
    <name evidence="2" type="ORF">MAR_019958</name>
</gene>
<protein>
    <recommendedName>
        <fullName evidence="4">PiggyBac transposable element-derived protein domain-containing protein</fullName>
    </recommendedName>
</protein>
<reference evidence="2" key="1">
    <citation type="submission" date="2022-11" db="EMBL/GenBank/DDBJ databases">
        <title>Centuries of genome instability and evolution in soft-shell clam transmissible cancer (bioRxiv).</title>
        <authorList>
            <person name="Hart S.F.M."/>
            <person name="Yonemitsu M.A."/>
            <person name="Giersch R.M."/>
            <person name="Beal B.F."/>
            <person name="Arriagada G."/>
            <person name="Davis B.W."/>
            <person name="Ostrander E.A."/>
            <person name="Goff S.P."/>
            <person name="Metzger M.J."/>
        </authorList>
    </citation>
    <scope>NUCLEOTIDE SEQUENCE</scope>
    <source>
        <strain evidence="2">MELC-2E11</strain>
        <tissue evidence="2">Siphon/mantle</tissue>
    </source>
</reference>
<evidence type="ECO:0000313" key="2">
    <source>
        <dbReference type="EMBL" id="WAR04589.1"/>
    </source>
</evidence>
<organism evidence="2 3">
    <name type="scientific">Mya arenaria</name>
    <name type="common">Soft-shell clam</name>
    <dbReference type="NCBI Taxonomy" id="6604"/>
    <lineage>
        <taxon>Eukaryota</taxon>
        <taxon>Metazoa</taxon>
        <taxon>Spiralia</taxon>
        <taxon>Lophotrochozoa</taxon>
        <taxon>Mollusca</taxon>
        <taxon>Bivalvia</taxon>
        <taxon>Autobranchia</taxon>
        <taxon>Heteroconchia</taxon>
        <taxon>Euheterodonta</taxon>
        <taxon>Imparidentia</taxon>
        <taxon>Neoheterodontei</taxon>
        <taxon>Myida</taxon>
        <taxon>Myoidea</taxon>
        <taxon>Myidae</taxon>
        <taxon>Mya</taxon>
    </lineage>
</organism>
<evidence type="ECO:0000313" key="3">
    <source>
        <dbReference type="Proteomes" id="UP001164746"/>
    </source>
</evidence>
<accession>A0ABY7E5Y7</accession>
<feature type="transmembrane region" description="Helical" evidence="1">
    <location>
        <begin position="56"/>
        <end position="73"/>
    </location>
</feature>
<proteinExistence type="predicted"/>
<dbReference type="Proteomes" id="UP001164746">
    <property type="component" value="Chromosome 5"/>
</dbReference>
<evidence type="ECO:0000256" key="1">
    <source>
        <dbReference type="SAM" id="Phobius"/>
    </source>
</evidence>
<keyword evidence="1" id="KW-0812">Transmembrane</keyword>
<feature type="transmembrane region" description="Helical" evidence="1">
    <location>
        <begin position="20"/>
        <end position="36"/>
    </location>
</feature>
<keyword evidence="3" id="KW-1185">Reference proteome</keyword>